<sequence length="63" mass="7235">MFYAYQAAVEFAVSAYYAWLINTGKPEKKTKLQLAELEGAITKKNFILLGYFPIFLVEEKPNI</sequence>
<dbReference type="EMBL" id="JADEVV010000034">
    <property type="protein sequence ID" value="MBE9254608.1"/>
    <property type="molecule type" value="Genomic_DNA"/>
</dbReference>
<dbReference type="RefSeq" id="WP_194020167.1">
    <property type="nucleotide sequence ID" value="NZ_JADEVV010000034.1"/>
</dbReference>
<evidence type="ECO:0000313" key="2">
    <source>
        <dbReference type="Proteomes" id="UP000658720"/>
    </source>
</evidence>
<protein>
    <submittedName>
        <fullName evidence="1">Uncharacterized protein</fullName>
    </submittedName>
</protein>
<comment type="caution">
    <text evidence="1">The sequence shown here is derived from an EMBL/GenBank/DDBJ whole genome shotgun (WGS) entry which is preliminary data.</text>
</comment>
<evidence type="ECO:0000313" key="1">
    <source>
        <dbReference type="EMBL" id="MBE9254608.1"/>
    </source>
</evidence>
<gene>
    <name evidence="1" type="ORF">IQ217_12325</name>
</gene>
<name>A0ABR9VTD1_9SYNC</name>
<keyword evidence="2" id="KW-1185">Reference proteome</keyword>
<accession>A0ABR9VTD1</accession>
<organism evidence="1 2">
    <name type="scientific">Synechocystis salina LEGE 00031</name>
    <dbReference type="NCBI Taxonomy" id="1828736"/>
    <lineage>
        <taxon>Bacteria</taxon>
        <taxon>Bacillati</taxon>
        <taxon>Cyanobacteriota</taxon>
        <taxon>Cyanophyceae</taxon>
        <taxon>Synechococcales</taxon>
        <taxon>Merismopediaceae</taxon>
        <taxon>Synechocystis</taxon>
    </lineage>
</organism>
<reference evidence="1 2" key="1">
    <citation type="submission" date="2020-10" db="EMBL/GenBank/DDBJ databases">
        <authorList>
            <person name="Castelo-Branco R."/>
            <person name="Eusebio N."/>
            <person name="Adriana R."/>
            <person name="Vieira A."/>
            <person name="Brugerolle De Fraissinette N."/>
            <person name="Rezende De Castro R."/>
            <person name="Schneider M.P."/>
            <person name="Vasconcelos V."/>
            <person name="Leao P.N."/>
        </authorList>
    </citation>
    <scope>NUCLEOTIDE SEQUENCE [LARGE SCALE GENOMIC DNA]</scope>
    <source>
        <strain evidence="1 2">LEGE 00031</strain>
    </source>
</reference>
<proteinExistence type="predicted"/>
<dbReference type="Proteomes" id="UP000658720">
    <property type="component" value="Unassembled WGS sequence"/>
</dbReference>